<dbReference type="RefSeq" id="WP_030063134.1">
    <property type="nucleotide sequence ID" value="NZ_JRKI01000026.1"/>
</dbReference>
<dbReference type="Pfam" id="PF00551">
    <property type="entry name" value="Formyl_trans_N"/>
    <property type="match status" value="1"/>
</dbReference>
<dbReference type="AlphaFoldDB" id="A0A0D7CKL2"/>
<reference evidence="2 3" key="1">
    <citation type="submission" date="2014-09" db="EMBL/GenBank/DDBJ databases">
        <title>Draft genome sequence of Streptomyces natalensis ATCC 27448, producer of the antifungal pimaricin.</title>
        <authorList>
            <person name="Mendes M.V."/>
            <person name="Beites T."/>
            <person name="Pires S."/>
            <person name="Santos C.L."/>
            <person name="Moradas-Ferreira P."/>
        </authorList>
    </citation>
    <scope>NUCLEOTIDE SEQUENCE [LARGE SCALE GENOMIC DNA]</scope>
    <source>
        <strain evidence="2 3">ATCC 27448</strain>
    </source>
</reference>
<keyword evidence="3" id="KW-1185">Reference proteome</keyword>
<dbReference type="PATRIC" id="fig|1240678.4.peg.3454"/>
<feature type="domain" description="Formyl transferase N-terminal" evidence="1">
    <location>
        <begin position="142"/>
        <end position="202"/>
    </location>
</feature>
<organism evidence="2 3">
    <name type="scientific">Streptomyces natalensis ATCC 27448</name>
    <dbReference type="NCBI Taxonomy" id="1240678"/>
    <lineage>
        <taxon>Bacteria</taxon>
        <taxon>Bacillati</taxon>
        <taxon>Actinomycetota</taxon>
        <taxon>Actinomycetes</taxon>
        <taxon>Kitasatosporales</taxon>
        <taxon>Streptomycetaceae</taxon>
        <taxon>Streptomyces</taxon>
    </lineage>
</organism>
<dbReference type="EMBL" id="JRKI01000026">
    <property type="protein sequence ID" value="KIZ16631.1"/>
    <property type="molecule type" value="Genomic_DNA"/>
</dbReference>
<name>A0A0D7CKL2_9ACTN</name>
<dbReference type="InterPro" id="IPR002376">
    <property type="entry name" value="Formyl_transf_N"/>
</dbReference>
<dbReference type="SUPFAM" id="SSF53328">
    <property type="entry name" value="Formyltransferase"/>
    <property type="match status" value="1"/>
</dbReference>
<dbReference type="Proteomes" id="UP000032458">
    <property type="component" value="Unassembled WGS sequence"/>
</dbReference>
<accession>A0A0D7CKL2</accession>
<protein>
    <recommendedName>
        <fullName evidence="1">Formyl transferase N-terminal domain-containing protein</fullName>
    </recommendedName>
</protein>
<proteinExistence type="predicted"/>
<comment type="caution">
    <text evidence="2">The sequence shown here is derived from an EMBL/GenBank/DDBJ whole genome shotgun (WGS) entry which is preliminary data.</text>
</comment>
<gene>
    <name evidence="2" type="ORF">SNA_16460</name>
</gene>
<evidence type="ECO:0000259" key="1">
    <source>
        <dbReference type="Pfam" id="PF00551"/>
    </source>
</evidence>
<evidence type="ECO:0000313" key="2">
    <source>
        <dbReference type="EMBL" id="KIZ16631.1"/>
    </source>
</evidence>
<evidence type="ECO:0000313" key="3">
    <source>
        <dbReference type="Proteomes" id="UP000032458"/>
    </source>
</evidence>
<dbReference type="InterPro" id="IPR036477">
    <property type="entry name" value="Formyl_transf_N_sf"/>
</dbReference>
<sequence>MTLQIAFFIGSDVTSHLTVNAAIRSLAGEDVGIHLFYTGQKPPSSAPRERRDLYFIEHQLTNGVLYPYLDAANVPVGPYQTPLAIAQTAPGRIRSERVSEINSPALIEELVRKGVTLGFSVRCYQKFGADIIRYFSEAAEHAALLNLHPGALPAYRGVLTYARAMANSEEHAGFTLHHINADWDAGNILSCVTQPLDYRSSVLENMLRHHRSGAALIREAVVQTTEGERLLSVPQQESAARYYTHATPAELTEFQDKGLELFRAEAVIETLVRAFCVGDDSTARGARKLLRDAVVDAGILA</sequence>
<dbReference type="Gene3D" id="3.40.50.12230">
    <property type="match status" value="1"/>
</dbReference>